<organism evidence="2 3">
    <name type="scientific">Alkaliphilus hydrothermalis</name>
    <dbReference type="NCBI Taxonomy" id="1482730"/>
    <lineage>
        <taxon>Bacteria</taxon>
        <taxon>Bacillati</taxon>
        <taxon>Bacillota</taxon>
        <taxon>Clostridia</taxon>
        <taxon>Peptostreptococcales</taxon>
        <taxon>Natronincolaceae</taxon>
        <taxon>Alkaliphilus</taxon>
    </lineage>
</organism>
<reference evidence="2 3" key="1">
    <citation type="submission" date="2021-01" db="EMBL/GenBank/DDBJ databases">
        <title>Genomic Encyclopedia of Type Strains, Phase IV (KMG-IV): sequencing the most valuable type-strain genomes for metagenomic binning, comparative biology and taxonomic classification.</title>
        <authorList>
            <person name="Goeker M."/>
        </authorList>
    </citation>
    <scope>NUCLEOTIDE SEQUENCE [LARGE SCALE GENOMIC DNA]</scope>
    <source>
        <strain evidence="2 3">DSM 25890</strain>
    </source>
</reference>
<name>A0ABS2NLV9_9FIRM</name>
<feature type="domain" description="Putative Se/S carrier protein-like" evidence="1">
    <location>
        <begin position="5"/>
        <end position="75"/>
    </location>
</feature>
<evidence type="ECO:0000313" key="3">
    <source>
        <dbReference type="Proteomes" id="UP001314796"/>
    </source>
</evidence>
<dbReference type="RefSeq" id="WP_204400211.1">
    <property type="nucleotide sequence ID" value="NZ_JAFBEE010000002.1"/>
</dbReference>
<proteinExistence type="predicted"/>
<dbReference type="InterPro" id="IPR021778">
    <property type="entry name" value="Se/S_carrier-like"/>
</dbReference>
<dbReference type="EMBL" id="JAFBEE010000002">
    <property type="protein sequence ID" value="MBM7613925.1"/>
    <property type="molecule type" value="Genomic_DNA"/>
</dbReference>
<accession>A0ABS2NLV9</accession>
<dbReference type="Proteomes" id="UP001314796">
    <property type="component" value="Unassembled WGS sequence"/>
</dbReference>
<sequence>MEKIYYLAVFDSKNHAIYLSQYLKRKQLDGFELVSTPCKIKSGCSYSIKFTNYELHKVLLEEVQAINKTIAGFYEVNRSYGRRIIKKLSI</sequence>
<protein>
    <recommendedName>
        <fullName evidence="1">Putative Se/S carrier protein-like domain-containing protein</fullName>
    </recommendedName>
</protein>
<gene>
    <name evidence="2" type="ORF">JOC73_000434</name>
</gene>
<comment type="caution">
    <text evidence="2">The sequence shown here is derived from an EMBL/GenBank/DDBJ whole genome shotgun (WGS) entry which is preliminary data.</text>
</comment>
<keyword evidence="3" id="KW-1185">Reference proteome</keyword>
<evidence type="ECO:0000259" key="1">
    <source>
        <dbReference type="Pfam" id="PF11823"/>
    </source>
</evidence>
<evidence type="ECO:0000313" key="2">
    <source>
        <dbReference type="EMBL" id="MBM7613925.1"/>
    </source>
</evidence>
<dbReference type="Pfam" id="PF11823">
    <property type="entry name" value="Se_S_carrier"/>
    <property type="match status" value="1"/>
</dbReference>